<dbReference type="Gene3D" id="3.40.50.450">
    <property type="match status" value="1"/>
</dbReference>
<evidence type="ECO:0000256" key="6">
    <source>
        <dbReference type="ARBA" id="ARBA00049153"/>
    </source>
</evidence>
<comment type="caution">
    <text evidence="9">The sequence shown here is derived from an EMBL/GenBank/DDBJ whole genome shotgun (WGS) entry which is preliminary data.</text>
</comment>
<proteinExistence type="inferred from homology"/>
<keyword evidence="10" id="KW-1185">Reference proteome</keyword>
<dbReference type="PANTHER" id="PTHR31223">
    <property type="entry name" value="LOG FAMILY PROTEIN YJL055W"/>
    <property type="match status" value="1"/>
</dbReference>
<dbReference type="PANTHER" id="PTHR31223:SF69">
    <property type="entry name" value="CYTOKININ RIBOSIDE 5'-MONOPHOSPHATE PHOSPHORIBOHYDROLASE LOG3"/>
    <property type="match status" value="1"/>
</dbReference>
<name>A0A8J6DEX7_9ROSI</name>
<evidence type="ECO:0000256" key="3">
    <source>
        <dbReference type="ARBA" id="ARBA00022712"/>
    </source>
</evidence>
<comment type="catalytic activity">
    <reaction evidence="6 7">
        <text>9-ribosyl-trans-zeatin 5'-phosphate + H2O = trans-zeatin + D-ribose 5-phosphate</text>
        <dbReference type="Rhea" id="RHEA:48564"/>
        <dbReference type="ChEBI" id="CHEBI:15377"/>
        <dbReference type="ChEBI" id="CHEBI:16522"/>
        <dbReference type="ChEBI" id="CHEBI:78346"/>
        <dbReference type="ChEBI" id="CHEBI:87947"/>
        <dbReference type="EC" id="3.2.2.n1"/>
    </reaction>
</comment>
<gene>
    <name evidence="9" type="ORF">CXB51_001215</name>
</gene>
<comment type="similarity">
    <text evidence="1 7">Belongs to the LOG family.</text>
</comment>
<keyword evidence="7" id="KW-0378">Hydrolase</keyword>
<dbReference type="EC" id="3.2.2.n1" evidence="2 7"/>
<evidence type="ECO:0000256" key="2">
    <source>
        <dbReference type="ARBA" id="ARBA00012205"/>
    </source>
</evidence>
<dbReference type="GO" id="GO:0016799">
    <property type="term" value="F:hydrolase activity, hydrolyzing N-glycosyl compounds"/>
    <property type="evidence" value="ECO:0007669"/>
    <property type="project" value="TreeGrafter"/>
</dbReference>
<dbReference type="InterPro" id="IPR005269">
    <property type="entry name" value="LOG"/>
</dbReference>
<feature type="transmembrane region" description="Helical" evidence="8">
    <location>
        <begin position="86"/>
        <end position="106"/>
    </location>
</feature>
<dbReference type="EMBL" id="JAHUZN010000001">
    <property type="protein sequence ID" value="KAG8503258.1"/>
    <property type="molecule type" value="Genomic_DNA"/>
</dbReference>
<protein>
    <recommendedName>
        <fullName evidence="2 7">Cytokinin riboside 5'-monophosphate phosphoribohydrolase</fullName>
        <ecNumber evidence="2 7">3.2.2.n1</ecNumber>
    </recommendedName>
</protein>
<dbReference type="GO" id="GO:0005829">
    <property type="term" value="C:cytosol"/>
    <property type="evidence" value="ECO:0007669"/>
    <property type="project" value="TreeGrafter"/>
</dbReference>
<keyword evidence="8" id="KW-1133">Transmembrane helix</keyword>
<evidence type="ECO:0000313" key="10">
    <source>
        <dbReference type="Proteomes" id="UP000701853"/>
    </source>
</evidence>
<keyword evidence="8" id="KW-0812">Transmembrane</keyword>
<comment type="catalytic activity">
    <reaction evidence="5 7">
        <text>N(6)-(dimethylallyl)adenosine 5'-phosphate + H2O = N(6)-dimethylallyladenine + D-ribose 5-phosphate</text>
        <dbReference type="Rhea" id="RHEA:48560"/>
        <dbReference type="ChEBI" id="CHEBI:15377"/>
        <dbReference type="ChEBI" id="CHEBI:17660"/>
        <dbReference type="ChEBI" id="CHEBI:57526"/>
        <dbReference type="ChEBI" id="CHEBI:78346"/>
        <dbReference type="EC" id="3.2.2.n1"/>
    </reaction>
</comment>
<evidence type="ECO:0000256" key="1">
    <source>
        <dbReference type="ARBA" id="ARBA00006763"/>
    </source>
</evidence>
<dbReference type="InterPro" id="IPR031100">
    <property type="entry name" value="LOG_fam"/>
</dbReference>
<evidence type="ECO:0000313" key="9">
    <source>
        <dbReference type="EMBL" id="KAG8503258.1"/>
    </source>
</evidence>
<accession>A0A8J6DEX7</accession>
<dbReference type="GO" id="GO:0009691">
    <property type="term" value="P:cytokinin biosynthetic process"/>
    <property type="evidence" value="ECO:0007669"/>
    <property type="project" value="UniProtKB-UniRule"/>
</dbReference>
<dbReference type="OrthoDB" id="414463at2759"/>
<sequence>MEMENETQQSKFRRICVFCGSSQGKKSSYQDAAIELGRELVVCKKLWFSRSEISIIFQLFLMHIQEEEKKGTILLWNPITSSYSKFGTFSVQIISFLSLTFFLLVLKKSLILRLVSILLQVSRNIDLVYGGGSIGLMGLVSQAVHDGGRHVIGVIPKTLMPRELTGETVGEVKAVADMHQRKAEMAKHSDAFIALPGGYGTLEELLEVITWAQLGIHDKPVGLLNVDGYYNSLLSFIDKAVEEGFISPSARQIIVSAPTAKELVKKLEVPCHESVASKLSWETEQFGYSKTYDLSR</sequence>
<evidence type="ECO:0000256" key="8">
    <source>
        <dbReference type="SAM" id="Phobius"/>
    </source>
</evidence>
<dbReference type="GO" id="GO:0005634">
    <property type="term" value="C:nucleus"/>
    <property type="evidence" value="ECO:0007669"/>
    <property type="project" value="UniProtKB-ARBA"/>
</dbReference>
<organism evidence="9 10">
    <name type="scientific">Gossypium anomalum</name>
    <dbReference type="NCBI Taxonomy" id="47600"/>
    <lineage>
        <taxon>Eukaryota</taxon>
        <taxon>Viridiplantae</taxon>
        <taxon>Streptophyta</taxon>
        <taxon>Embryophyta</taxon>
        <taxon>Tracheophyta</taxon>
        <taxon>Spermatophyta</taxon>
        <taxon>Magnoliopsida</taxon>
        <taxon>eudicotyledons</taxon>
        <taxon>Gunneridae</taxon>
        <taxon>Pentapetalae</taxon>
        <taxon>rosids</taxon>
        <taxon>malvids</taxon>
        <taxon>Malvales</taxon>
        <taxon>Malvaceae</taxon>
        <taxon>Malvoideae</taxon>
        <taxon>Gossypium</taxon>
    </lineage>
</organism>
<dbReference type="Proteomes" id="UP000701853">
    <property type="component" value="Chromosome 1"/>
</dbReference>
<dbReference type="SUPFAM" id="SSF102405">
    <property type="entry name" value="MCP/YpsA-like"/>
    <property type="match status" value="2"/>
</dbReference>
<reference evidence="9 10" key="1">
    <citation type="journal article" date="2021" name="bioRxiv">
        <title>The Gossypium anomalum genome as a resource for cotton improvement and evolutionary analysis of hybrid incompatibility.</title>
        <authorList>
            <person name="Grover C.E."/>
            <person name="Yuan D."/>
            <person name="Arick M.A."/>
            <person name="Miller E.R."/>
            <person name="Hu G."/>
            <person name="Peterson D.G."/>
            <person name="Wendel J.F."/>
            <person name="Udall J.A."/>
        </authorList>
    </citation>
    <scope>NUCLEOTIDE SEQUENCE [LARGE SCALE GENOMIC DNA]</scope>
    <source>
        <strain evidence="9">JFW-Udall</strain>
        <tissue evidence="9">Leaf</tissue>
    </source>
</reference>
<dbReference type="NCBIfam" id="TIGR00730">
    <property type="entry name" value="Rossman fold protein, TIGR00730 family"/>
    <property type="match status" value="1"/>
</dbReference>
<evidence type="ECO:0000256" key="7">
    <source>
        <dbReference type="RuleBase" id="RU363015"/>
    </source>
</evidence>
<keyword evidence="3 7" id="KW-0203">Cytokinin biosynthesis</keyword>
<evidence type="ECO:0000256" key="4">
    <source>
        <dbReference type="ARBA" id="ARBA00024884"/>
    </source>
</evidence>
<keyword evidence="8" id="KW-0472">Membrane</keyword>
<evidence type="ECO:0000256" key="5">
    <source>
        <dbReference type="ARBA" id="ARBA00047718"/>
    </source>
</evidence>
<dbReference type="AlphaFoldDB" id="A0A8J6DEX7"/>
<dbReference type="Pfam" id="PF03641">
    <property type="entry name" value="Lysine_decarbox"/>
    <property type="match status" value="1"/>
</dbReference>
<comment type="function">
    <text evidence="4 7">Cytokinin-activating enzyme working in the direct activation pathway. Phosphoribohydrolase that converts inactive cytokinin nucleotides to the biologically active free-base forms.</text>
</comment>